<feature type="transmembrane region" description="Helical" evidence="6">
    <location>
        <begin position="108"/>
        <end position="133"/>
    </location>
</feature>
<evidence type="ECO:0000256" key="3">
    <source>
        <dbReference type="ARBA" id="ARBA00022692"/>
    </source>
</evidence>
<dbReference type="SUPFAM" id="SSF103473">
    <property type="entry name" value="MFS general substrate transporter"/>
    <property type="match status" value="1"/>
</dbReference>
<comment type="subcellular location">
    <subcellularLocation>
        <location evidence="1">Membrane</location>
        <topology evidence="1">Multi-pass membrane protein</topology>
    </subcellularLocation>
</comment>
<feature type="domain" description="Major facilitator superfamily (MFS) profile" evidence="7">
    <location>
        <begin position="36"/>
        <end position="301"/>
    </location>
</feature>
<dbReference type="PANTHER" id="PTHR23504">
    <property type="entry name" value="MAJOR FACILITATOR SUPERFAMILY DOMAIN-CONTAINING PROTEIN 10"/>
    <property type="match status" value="1"/>
</dbReference>
<evidence type="ECO:0000313" key="8">
    <source>
        <dbReference type="EMBL" id="KAF9592744.1"/>
    </source>
</evidence>
<keyword evidence="5 6" id="KW-0472">Membrane</keyword>
<feature type="transmembrane region" description="Helical" evidence="6">
    <location>
        <begin position="74"/>
        <end position="96"/>
    </location>
</feature>
<dbReference type="InterPro" id="IPR036259">
    <property type="entry name" value="MFS_trans_sf"/>
</dbReference>
<dbReference type="AlphaFoldDB" id="A0A835H621"/>
<organism evidence="8 9">
    <name type="scientific">Coptis chinensis</name>
    <dbReference type="NCBI Taxonomy" id="261450"/>
    <lineage>
        <taxon>Eukaryota</taxon>
        <taxon>Viridiplantae</taxon>
        <taxon>Streptophyta</taxon>
        <taxon>Embryophyta</taxon>
        <taxon>Tracheophyta</taxon>
        <taxon>Spermatophyta</taxon>
        <taxon>Magnoliopsida</taxon>
        <taxon>Ranunculales</taxon>
        <taxon>Ranunculaceae</taxon>
        <taxon>Coptidoideae</taxon>
        <taxon>Coptis</taxon>
    </lineage>
</organism>
<evidence type="ECO:0000256" key="2">
    <source>
        <dbReference type="ARBA" id="ARBA00022448"/>
    </source>
</evidence>
<dbReference type="GO" id="GO:0022857">
    <property type="term" value="F:transmembrane transporter activity"/>
    <property type="evidence" value="ECO:0007669"/>
    <property type="project" value="InterPro"/>
</dbReference>
<sequence>MEKEALLMKKVVYYENCPGCQLDKRKETQTGIPIKDFFFVWIVAFSNSLPISSLFPFIYFMVRDTRVAKREVDIGYFAGFVGAAFMFGRALTSFMWGVIADRYGRKPVIMVCTFSVAIFNALFGLSTTFWMAVSTRFLLGSMNGLPGPITAYASELCRQEYRALALSLVRTSNVFVVISTIFMPAEKFPNVVSKDSLFGRFPYFLPCLCISIIELVVFVASLWIPETLHMNHRIEEKEDNSYAPLEASVSECNKKGNVQTDGKSLSEPNKNLLKNWPLMAAIILYCVFSLNDMAYTQVIPS</sequence>
<dbReference type="Proteomes" id="UP000631114">
    <property type="component" value="Unassembled WGS sequence"/>
</dbReference>
<name>A0A835H621_9MAGN</name>
<dbReference type="InterPro" id="IPR020846">
    <property type="entry name" value="MFS_dom"/>
</dbReference>
<comment type="caution">
    <text evidence="8">The sequence shown here is derived from an EMBL/GenBank/DDBJ whole genome shotgun (WGS) entry which is preliminary data.</text>
</comment>
<feature type="transmembrane region" description="Helical" evidence="6">
    <location>
        <begin position="203"/>
        <end position="224"/>
    </location>
</feature>
<keyword evidence="2" id="KW-0813">Transport</keyword>
<dbReference type="GO" id="GO:0016020">
    <property type="term" value="C:membrane"/>
    <property type="evidence" value="ECO:0007669"/>
    <property type="project" value="UniProtKB-SubCell"/>
</dbReference>
<evidence type="ECO:0000313" key="9">
    <source>
        <dbReference type="Proteomes" id="UP000631114"/>
    </source>
</evidence>
<evidence type="ECO:0000256" key="1">
    <source>
        <dbReference type="ARBA" id="ARBA00004141"/>
    </source>
</evidence>
<evidence type="ECO:0000256" key="4">
    <source>
        <dbReference type="ARBA" id="ARBA00022989"/>
    </source>
</evidence>
<dbReference type="InterPro" id="IPR011701">
    <property type="entry name" value="MFS"/>
</dbReference>
<protein>
    <recommendedName>
        <fullName evidence="7">Major facilitator superfamily (MFS) profile domain-containing protein</fullName>
    </recommendedName>
</protein>
<evidence type="ECO:0000256" key="5">
    <source>
        <dbReference type="ARBA" id="ARBA00023136"/>
    </source>
</evidence>
<dbReference type="Gene3D" id="1.20.1250.20">
    <property type="entry name" value="MFS general substrate transporter like domains"/>
    <property type="match status" value="1"/>
</dbReference>
<dbReference type="EMBL" id="JADFTS010000008">
    <property type="protein sequence ID" value="KAF9592744.1"/>
    <property type="molecule type" value="Genomic_DNA"/>
</dbReference>
<feature type="transmembrane region" description="Helical" evidence="6">
    <location>
        <begin position="38"/>
        <end position="62"/>
    </location>
</feature>
<proteinExistence type="predicted"/>
<reference evidence="8 9" key="1">
    <citation type="submission" date="2020-10" db="EMBL/GenBank/DDBJ databases">
        <title>The Coptis chinensis genome and diversification of protoberbering-type alkaloids.</title>
        <authorList>
            <person name="Wang B."/>
            <person name="Shu S."/>
            <person name="Song C."/>
            <person name="Liu Y."/>
        </authorList>
    </citation>
    <scope>NUCLEOTIDE SEQUENCE [LARGE SCALE GENOMIC DNA]</scope>
    <source>
        <strain evidence="8">HL-2020</strain>
        <tissue evidence="8">Leaf</tissue>
    </source>
</reference>
<gene>
    <name evidence="8" type="ORF">IFM89_017314</name>
</gene>
<keyword evidence="3 6" id="KW-0812">Transmembrane</keyword>
<keyword evidence="9" id="KW-1185">Reference proteome</keyword>
<dbReference type="PROSITE" id="PS50850">
    <property type="entry name" value="MFS"/>
    <property type="match status" value="1"/>
</dbReference>
<dbReference type="PANTHER" id="PTHR23504:SF15">
    <property type="entry name" value="MAJOR FACILITATOR SUPERFAMILY (MFS) PROFILE DOMAIN-CONTAINING PROTEIN"/>
    <property type="match status" value="1"/>
</dbReference>
<evidence type="ECO:0000259" key="7">
    <source>
        <dbReference type="PROSITE" id="PS50850"/>
    </source>
</evidence>
<dbReference type="OrthoDB" id="10262656at2759"/>
<keyword evidence="4 6" id="KW-1133">Transmembrane helix</keyword>
<evidence type="ECO:0000256" key="6">
    <source>
        <dbReference type="SAM" id="Phobius"/>
    </source>
</evidence>
<accession>A0A835H621</accession>
<dbReference type="Pfam" id="PF07690">
    <property type="entry name" value="MFS_1"/>
    <property type="match status" value="1"/>
</dbReference>